<dbReference type="EMBL" id="JAGYHF010000001">
    <property type="protein sequence ID" value="MBS4076707.1"/>
    <property type="molecule type" value="Genomic_DNA"/>
</dbReference>
<dbReference type="InterPro" id="IPR018487">
    <property type="entry name" value="Hemopexin-like_repeat"/>
</dbReference>
<keyword evidence="2" id="KW-1185">Reference proteome</keyword>
<dbReference type="Proteomes" id="UP000676035">
    <property type="component" value="Unassembled WGS sequence"/>
</dbReference>
<accession>A0ABS5MRN0</accession>
<dbReference type="PROSITE" id="PS51642">
    <property type="entry name" value="HEMOPEXIN_2"/>
    <property type="match status" value="1"/>
</dbReference>
<dbReference type="RefSeq" id="WP_212543679.1">
    <property type="nucleotide sequence ID" value="NZ_JAGYHF010000001.1"/>
</dbReference>
<gene>
    <name evidence="1" type="ORF">KFS80_00175</name>
</gene>
<proteinExistence type="predicted"/>
<protein>
    <submittedName>
        <fullName evidence="1">Uncharacterized protein</fullName>
    </submittedName>
</protein>
<organism evidence="1 2">
    <name type="scientific">Pseudomonas rustica</name>
    <dbReference type="NCBI Taxonomy" id="2827099"/>
    <lineage>
        <taxon>Bacteria</taxon>
        <taxon>Pseudomonadati</taxon>
        <taxon>Pseudomonadota</taxon>
        <taxon>Gammaproteobacteria</taxon>
        <taxon>Pseudomonadales</taxon>
        <taxon>Pseudomonadaceae</taxon>
        <taxon>Pseudomonas</taxon>
    </lineage>
</organism>
<name>A0ABS5MRN0_9PSED</name>
<comment type="caution">
    <text evidence="1">The sequence shown here is derived from an EMBL/GenBank/DDBJ whole genome shotgun (WGS) entry which is preliminary data.</text>
</comment>
<reference evidence="1 2" key="1">
    <citation type="submission" date="2021-04" db="EMBL/GenBank/DDBJ databases">
        <title>Pseudomonas rustica sp. nov. isolated from raw milk.</title>
        <authorList>
            <person name="Fiedler G."/>
            <person name="Gieschler S."/>
            <person name="Kabisch J."/>
            <person name="Grimmler C."/>
            <person name="Brinks E."/>
            <person name="Wagner N."/>
            <person name="Hetzer B."/>
            <person name="Franz C.M.A.P."/>
            <person name="Boehnlein C."/>
        </authorList>
    </citation>
    <scope>NUCLEOTIDE SEQUENCE [LARGE SCALE GENOMIC DNA]</scope>
    <source>
        <strain evidence="1 2">MBT-4</strain>
    </source>
</reference>
<sequence>MSKNFVAVDWRSGPDRIYFFFKDYNYYKRFDLGDNKVPPGYPAIVTDHWHGFDKAAEYLYFGFTTTAPSWDGGNDTLWLFYEEDDAPYVCEFNQKTDKARSKKPIEQSIWAVLQPYFYNIVGVMWAESSADKEVYWFLMNDGNYLVYDLYSKAFEIRPLKNSPWAELEQYKYRMMTAVTNDYPTFDRYFYVFLDDNQYLKYEQSSKKITGPHAVSDVSWPGLIKD</sequence>
<evidence type="ECO:0000313" key="1">
    <source>
        <dbReference type="EMBL" id="MBS4076707.1"/>
    </source>
</evidence>
<evidence type="ECO:0000313" key="2">
    <source>
        <dbReference type="Proteomes" id="UP000676035"/>
    </source>
</evidence>